<dbReference type="Proteomes" id="UP001176941">
    <property type="component" value="Chromosome 24"/>
</dbReference>
<sequence>MCGRGPGSGRRLPWDGADRLDSPPTTLPAAPLPAGLGAGIPQALGSSEMALVSASGDRVQGVGAGSELNLLDGGVEPCGGGCSPAGQPPGPPWKPHGARPLGQPAGASKIPEHFSLSSFSPSTCPFQQKGGQGSGWF</sequence>
<accession>A0ABN8YYH6</accession>
<organism evidence="2 3">
    <name type="scientific">Rangifer tarandus platyrhynchus</name>
    <name type="common">Svalbard reindeer</name>
    <dbReference type="NCBI Taxonomy" id="3082113"/>
    <lineage>
        <taxon>Eukaryota</taxon>
        <taxon>Metazoa</taxon>
        <taxon>Chordata</taxon>
        <taxon>Craniata</taxon>
        <taxon>Vertebrata</taxon>
        <taxon>Euteleostomi</taxon>
        <taxon>Mammalia</taxon>
        <taxon>Eutheria</taxon>
        <taxon>Laurasiatheria</taxon>
        <taxon>Artiodactyla</taxon>
        <taxon>Ruminantia</taxon>
        <taxon>Pecora</taxon>
        <taxon>Cervidae</taxon>
        <taxon>Odocoileinae</taxon>
        <taxon>Rangifer</taxon>
    </lineage>
</organism>
<feature type="region of interest" description="Disordered" evidence="1">
    <location>
        <begin position="1"/>
        <end position="38"/>
    </location>
</feature>
<gene>
    <name evidence="2" type="ORF">MRATA1EN1_LOCUS14574</name>
</gene>
<evidence type="ECO:0000256" key="1">
    <source>
        <dbReference type="SAM" id="MobiDB-lite"/>
    </source>
</evidence>
<proteinExistence type="predicted"/>
<name>A0ABN8YYH6_RANTA</name>
<feature type="region of interest" description="Disordered" evidence="1">
    <location>
        <begin position="79"/>
        <end position="112"/>
    </location>
</feature>
<evidence type="ECO:0000313" key="2">
    <source>
        <dbReference type="EMBL" id="CAI9165612.1"/>
    </source>
</evidence>
<dbReference type="EMBL" id="OX459960">
    <property type="protein sequence ID" value="CAI9165612.1"/>
    <property type="molecule type" value="Genomic_DNA"/>
</dbReference>
<evidence type="ECO:0000313" key="3">
    <source>
        <dbReference type="Proteomes" id="UP001176941"/>
    </source>
</evidence>
<reference evidence="2" key="1">
    <citation type="submission" date="2023-04" db="EMBL/GenBank/DDBJ databases">
        <authorList>
            <consortium name="ELIXIR-Norway"/>
        </authorList>
    </citation>
    <scope>NUCLEOTIDE SEQUENCE [LARGE SCALE GENOMIC DNA]</scope>
</reference>
<feature type="compositionally biased region" description="Basic and acidic residues" evidence="1">
    <location>
        <begin position="12"/>
        <end position="21"/>
    </location>
</feature>
<feature type="compositionally biased region" description="Low complexity" evidence="1">
    <location>
        <begin position="23"/>
        <end position="38"/>
    </location>
</feature>
<keyword evidence="3" id="KW-1185">Reference proteome</keyword>
<protein>
    <submittedName>
        <fullName evidence="2">Uncharacterized protein</fullName>
    </submittedName>
</protein>